<dbReference type="GO" id="GO:0004712">
    <property type="term" value="F:protein serine/threonine/tyrosine kinase activity"/>
    <property type="evidence" value="ECO:0007669"/>
    <property type="project" value="UniProtKB-UniRule"/>
</dbReference>
<evidence type="ECO:0000256" key="11">
    <source>
        <dbReference type="HAMAP-Rule" id="MF_01249"/>
    </source>
</evidence>
<feature type="active site" evidence="11">
    <location>
        <position position="246"/>
    </location>
</feature>
<gene>
    <name evidence="11 14" type="primary">hprK</name>
    <name evidence="14" type="ORF">GT409_12655</name>
</gene>
<dbReference type="HAMAP" id="MF_01249">
    <property type="entry name" value="HPr_kinase"/>
    <property type="match status" value="1"/>
</dbReference>
<keyword evidence="4 11" id="KW-0723">Serine/threonine-protein kinase</keyword>
<comment type="miscellaneous">
    <text evidence="11">Both phosphorylation and phosphorolysis are carried out by the same active site and suggest a common mechanism for both reactions.</text>
</comment>
<feature type="binding site" evidence="11">
    <location>
        <position position="163"/>
    </location>
    <ligand>
        <name>Mg(2+)</name>
        <dbReference type="ChEBI" id="CHEBI:18420"/>
    </ligand>
</feature>
<feature type="region of interest" description="Important for the catalytic mechanism of dephosphorylation" evidence="11">
    <location>
        <begin position="267"/>
        <end position="272"/>
    </location>
</feature>
<evidence type="ECO:0000313" key="15">
    <source>
        <dbReference type="Proteomes" id="UP000464954"/>
    </source>
</evidence>
<dbReference type="GO" id="GO:0004674">
    <property type="term" value="F:protein serine/threonine kinase activity"/>
    <property type="evidence" value="ECO:0007669"/>
    <property type="project" value="UniProtKB-KW"/>
</dbReference>
<keyword evidence="7 11" id="KW-0418">Kinase</keyword>
<keyword evidence="8 11" id="KW-0067">ATP-binding</keyword>
<dbReference type="CDD" id="cd01918">
    <property type="entry name" value="HprK_C"/>
    <property type="match status" value="1"/>
</dbReference>
<dbReference type="PANTHER" id="PTHR30305">
    <property type="entry name" value="PROTEIN YJDM-RELATED"/>
    <property type="match status" value="1"/>
</dbReference>
<dbReference type="Gene3D" id="3.40.1390.20">
    <property type="entry name" value="HprK N-terminal domain-like"/>
    <property type="match status" value="1"/>
</dbReference>
<keyword evidence="5 11" id="KW-0808">Transferase</keyword>
<feature type="domain" description="HPr kinase/phosphorylase C-terminal" evidence="13">
    <location>
        <begin position="135"/>
        <end position="301"/>
    </location>
</feature>
<evidence type="ECO:0000256" key="7">
    <source>
        <dbReference type="ARBA" id="ARBA00022777"/>
    </source>
</evidence>
<comment type="catalytic activity">
    <reaction evidence="10 11">
        <text>[HPr protein]-O-phospho-L-serine + phosphate + H(+) = [HPr protein]-L-serine + diphosphate</text>
        <dbReference type="Rhea" id="RHEA:46604"/>
        <dbReference type="Rhea" id="RHEA-COMP:11602"/>
        <dbReference type="Rhea" id="RHEA-COMP:11603"/>
        <dbReference type="ChEBI" id="CHEBI:15378"/>
        <dbReference type="ChEBI" id="CHEBI:29999"/>
        <dbReference type="ChEBI" id="CHEBI:33019"/>
        <dbReference type="ChEBI" id="CHEBI:43474"/>
        <dbReference type="ChEBI" id="CHEBI:83421"/>
    </reaction>
</comment>
<comment type="cofactor">
    <cofactor evidence="11">
        <name>Mg(2+)</name>
        <dbReference type="ChEBI" id="CHEBI:18420"/>
    </cofactor>
</comment>
<comment type="similarity">
    <text evidence="2 11">Belongs to the HPrK/P family.</text>
</comment>
<protein>
    <recommendedName>
        <fullName evidence="11">HPr kinase/phosphorylase</fullName>
        <shortName evidence="11">HPrK/P</shortName>
        <ecNumber evidence="11">2.7.11.-</ecNumber>
        <ecNumber evidence="11">2.7.4.-</ecNumber>
    </recommendedName>
    <alternativeName>
        <fullName evidence="11">HPr(Ser) kinase/phosphorylase</fullName>
    </alternativeName>
</protein>
<feature type="binding site" evidence="11">
    <location>
        <begin position="156"/>
        <end position="163"/>
    </location>
    <ligand>
        <name>ATP</name>
        <dbReference type="ChEBI" id="CHEBI:30616"/>
    </ligand>
</feature>
<dbReference type="InterPro" id="IPR003755">
    <property type="entry name" value="HPr(Ser)_kin/Pase"/>
</dbReference>
<dbReference type="SUPFAM" id="SSF75138">
    <property type="entry name" value="HprK N-terminal domain-like"/>
    <property type="match status" value="1"/>
</dbReference>
<evidence type="ECO:0000256" key="9">
    <source>
        <dbReference type="ARBA" id="ARBA00023268"/>
    </source>
</evidence>
<evidence type="ECO:0000256" key="6">
    <source>
        <dbReference type="ARBA" id="ARBA00022741"/>
    </source>
</evidence>
<proteinExistence type="inferred from homology"/>
<dbReference type="GO" id="GO:0000155">
    <property type="term" value="F:phosphorelay sensor kinase activity"/>
    <property type="evidence" value="ECO:0007669"/>
    <property type="project" value="InterPro"/>
</dbReference>
<keyword evidence="15" id="KW-1185">Reference proteome</keyword>
<dbReference type="EC" id="2.7.4.-" evidence="11"/>
<sequence length="312" mass="35051">MSITLKDFWEQGRGRLSLELVTGENALKRPVEEKAINRPGLALTGFFQYFAQRRLQVFGLAEFTYLKSLDSDERVSRLRGIFEKNIPGIVIARNRNPLPEFLTLAEEYSVPLFRTTMITSHFINESTLLIEELTAPRGRVQGTMLEIMGVGVLLQGKAGIGKSETALSLIERGYCLVADDVTEVVRDSRERVVGYANELTRYHMEIRGVGIVHVPSLFGVAAIRRESELDLVIELHPYQHDREEERTGIKPSEIEILDAKFPYYSLPVSPGRDMANIVEATALNHKLKTLGHDAAKELDEKVIGSFLRRAGA</sequence>
<feature type="active site" evidence="11">
    <location>
        <position position="162"/>
    </location>
</feature>
<dbReference type="Gene3D" id="3.40.50.300">
    <property type="entry name" value="P-loop containing nucleotide triphosphate hydrolases"/>
    <property type="match status" value="1"/>
</dbReference>
<accession>A0A6P1MGP4</accession>
<dbReference type="KEGG" id="taer:GT409_12655"/>
<dbReference type="InterPro" id="IPR011104">
    <property type="entry name" value="Hpr_kin/Pase_C"/>
</dbReference>
<dbReference type="NCBIfam" id="TIGR00679">
    <property type="entry name" value="hpr-ser"/>
    <property type="match status" value="1"/>
</dbReference>
<evidence type="ECO:0000259" key="12">
    <source>
        <dbReference type="Pfam" id="PF02603"/>
    </source>
</evidence>
<evidence type="ECO:0000313" key="14">
    <source>
        <dbReference type="EMBL" id="QHI70255.1"/>
    </source>
</evidence>
<dbReference type="GO" id="GO:0006109">
    <property type="term" value="P:regulation of carbohydrate metabolic process"/>
    <property type="evidence" value="ECO:0007669"/>
    <property type="project" value="UniProtKB-UniRule"/>
</dbReference>
<evidence type="ECO:0000256" key="5">
    <source>
        <dbReference type="ARBA" id="ARBA00022679"/>
    </source>
</evidence>
<dbReference type="Proteomes" id="UP000464954">
    <property type="component" value="Chromosome"/>
</dbReference>
<evidence type="ECO:0000256" key="8">
    <source>
        <dbReference type="ARBA" id="ARBA00022840"/>
    </source>
</evidence>
<dbReference type="GO" id="GO:0000287">
    <property type="term" value="F:magnesium ion binding"/>
    <property type="evidence" value="ECO:0007669"/>
    <property type="project" value="UniProtKB-UniRule"/>
</dbReference>
<dbReference type="AlphaFoldDB" id="A0A6P1MGP4"/>
<evidence type="ECO:0000256" key="10">
    <source>
        <dbReference type="ARBA" id="ARBA00047657"/>
    </source>
</evidence>
<feature type="binding site" evidence="11">
    <location>
        <position position="205"/>
    </location>
    <ligand>
        <name>Mg(2+)</name>
        <dbReference type="ChEBI" id="CHEBI:18420"/>
    </ligand>
</feature>
<comment type="catalytic activity">
    <reaction evidence="1 11">
        <text>[HPr protein]-L-serine + ATP = [HPr protein]-O-phospho-L-serine + ADP + H(+)</text>
        <dbReference type="Rhea" id="RHEA:46600"/>
        <dbReference type="Rhea" id="RHEA-COMP:11602"/>
        <dbReference type="Rhea" id="RHEA-COMP:11603"/>
        <dbReference type="ChEBI" id="CHEBI:15378"/>
        <dbReference type="ChEBI" id="CHEBI:29999"/>
        <dbReference type="ChEBI" id="CHEBI:30616"/>
        <dbReference type="ChEBI" id="CHEBI:83421"/>
        <dbReference type="ChEBI" id="CHEBI:456216"/>
    </reaction>
</comment>
<keyword evidence="11" id="KW-0479">Metal-binding</keyword>
<comment type="domain">
    <text evidence="11">The Walker A ATP-binding motif also binds Pi and PPi.</text>
</comment>
<keyword evidence="9 11" id="KW-0511">Multifunctional enzyme</keyword>
<dbReference type="EMBL" id="CP047593">
    <property type="protein sequence ID" value="QHI70255.1"/>
    <property type="molecule type" value="Genomic_DNA"/>
</dbReference>
<reference evidence="14 15" key="1">
    <citation type="submission" date="2020-01" db="EMBL/GenBank/DDBJ databases">
        <title>Ponticoccus aerotolerans gen. nov., sp. nov., an anaerobic bacterium and proposal of Ponticoccusceae fam. nov., Ponticoccusles ord. nov. and Ponticoccuse classis nov. in the phylum Kiritimatiellaeota.</title>
        <authorList>
            <person name="Zhou L.Y."/>
            <person name="Du Z.J."/>
        </authorList>
    </citation>
    <scope>NUCLEOTIDE SEQUENCE [LARGE SCALE GENOMIC DNA]</scope>
    <source>
        <strain evidence="14 15">S-5007</strain>
    </source>
</reference>
<dbReference type="InterPro" id="IPR027417">
    <property type="entry name" value="P-loop_NTPase"/>
</dbReference>
<comment type="subunit">
    <text evidence="3 11">Homohexamer.</text>
</comment>
<comment type="function">
    <text evidence="11">Catalyzes the ATP- as well as the pyrophosphate-dependent phosphorylation of a specific serine residue in HPr, a phosphocarrier protein of the phosphoenolpyruvate-dependent sugar phosphotransferase system (PTS). HprK/P also catalyzes the pyrophosphate-producing, inorganic phosphate-dependent dephosphorylation (phosphorolysis) of seryl-phosphorylated HPr (P-Ser-HPr).</text>
</comment>
<feature type="domain" description="HPr(Ser) kinase/phosphorylase N-terminal" evidence="12">
    <location>
        <begin position="5"/>
        <end position="126"/>
    </location>
</feature>
<dbReference type="Pfam" id="PF02603">
    <property type="entry name" value="Hpr_kinase_N"/>
    <property type="match status" value="1"/>
</dbReference>
<dbReference type="InterPro" id="IPR028979">
    <property type="entry name" value="Ser_kin/Pase_Hpr-like_N_sf"/>
</dbReference>
<keyword evidence="6 11" id="KW-0547">Nucleotide-binding</keyword>
<organism evidence="14 15">
    <name type="scientific">Tichowtungia aerotolerans</name>
    <dbReference type="NCBI Taxonomy" id="2697043"/>
    <lineage>
        <taxon>Bacteria</taxon>
        <taxon>Pseudomonadati</taxon>
        <taxon>Kiritimatiellota</taxon>
        <taxon>Tichowtungiia</taxon>
        <taxon>Tichowtungiales</taxon>
        <taxon>Tichowtungiaceae</taxon>
        <taxon>Tichowtungia</taxon>
    </lineage>
</organism>
<dbReference type="GO" id="GO:0005524">
    <property type="term" value="F:ATP binding"/>
    <property type="evidence" value="ECO:0007669"/>
    <property type="project" value="UniProtKB-UniRule"/>
</dbReference>
<dbReference type="Pfam" id="PF07475">
    <property type="entry name" value="Hpr_kinase_C"/>
    <property type="match status" value="1"/>
</dbReference>
<evidence type="ECO:0000256" key="1">
    <source>
        <dbReference type="ARBA" id="ARBA00001120"/>
    </source>
</evidence>
<evidence type="ECO:0000259" key="13">
    <source>
        <dbReference type="Pfam" id="PF07475"/>
    </source>
</evidence>
<dbReference type="InterPro" id="IPR011126">
    <property type="entry name" value="Hpr_kin/Pase_Hpr_N"/>
</dbReference>
<evidence type="ECO:0000256" key="2">
    <source>
        <dbReference type="ARBA" id="ARBA00006883"/>
    </source>
</evidence>
<feature type="region of interest" description="Important for the catalytic mechanism of both phosphorylation and dephosphorylation" evidence="11">
    <location>
        <begin position="204"/>
        <end position="213"/>
    </location>
</feature>
<dbReference type="PANTHER" id="PTHR30305:SF1">
    <property type="entry name" value="HPR KINASE_PHOSPHORYLASE"/>
    <property type="match status" value="1"/>
</dbReference>
<evidence type="ECO:0000256" key="4">
    <source>
        <dbReference type="ARBA" id="ARBA00022527"/>
    </source>
</evidence>
<keyword evidence="11" id="KW-0460">Magnesium</keyword>
<feature type="active site" description="Proton acceptor; for phosphorylation activity. Proton donor; for dephosphorylation activity" evidence="11">
    <location>
        <position position="180"/>
    </location>
</feature>
<comment type="caution">
    <text evidence="11">Lacks conserved residue(s) required for the propagation of feature annotation.</text>
</comment>
<dbReference type="RefSeq" id="WP_160629433.1">
    <property type="nucleotide sequence ID" value="NZ_CP047593.1"/>
</dbReference>
<name>A0A6P1MGP4_9BACT</name>
<evidence type="ECO:0000256" key="3">
    <source>
        <dbReference type="ARBA" id="ARBA00011643"/>
    </source>
</evidence>
<dbReference type="EC" id="2.7.11.-" evidence="11"/>
<dbReference type="SUPFAM" id="SSF53795">
    <property type="entry name" value="PEP carboxykinase-like"/>
    <property type="match status" value="1"/>
</dbReference>